<dbReference type="STRING" id="1497955.HMPREF1872_00729"/>
<dbReference type="Gene3D" id="1.10.260.40">
    <property type="entry name" value="lambda repressor-like DNA-binding domains"/>
    <property type="match status" value="1"/>
</dbReference>
<feature type="transmembrane region" description="Helical" evidence="2">
    <location>
        <begin position="133"/>
        <end position="151"/>
    </location>
</feature>
<keyword evidence="2" id="KW-0812">Transmembrane</keyword>
<dbReference type="EMBL" id="LSCV01000020">
    <property type="protein sequence ID" value="KXB41124.1"/>
    <property type="molecule type" value="Genomic_DNA"/>
</dbReference>
<dbReference type="PANTHER" id="PTHR46558">
    <property type="entry name" value="TRACRIPTIONAL REGULATORY PROTEIN-RELATED-RELATED"/>
    <property type="match status" value="1"/>
</dbReference>
<gene>
    <name evidence="4" type="ORF">HMPREF1872_00729</name>
</gene>
<dbReference type="InterPro" id="IPR010982">
    <property type="entry name" value="Lambda_DNA-bd_dom_sf"/>
</dbReference>
<dbReference type="SUPFAM" id="SSF47413">
    <property type="entry name" value="lambda repressor-like DNA-binding domains"/>
    <property type="match status" value="1"/>
</dbReference>
<dbReference type="CDD" id="cd00093">
    <property type="entry name" value="HTH_XRE"/>
    <property type="match status" value="1"/>
</dbReference>
<keyword evidence="2" id="KW-0472">Membrane</keyword>
<dbReference type="SMART" id="SM00530">
    <property type="entry name" value="HTH_XRE"/>
    <property type="match status" value="1"/>
</dbReference>
<dbReference type="RefSeq" id="WP_066713979.1">
    <property type="nucleotide sequence ID" value="NZ_JARFNM010000001.1"/>
</dbReference>
<sequence length="157" mass="17017">MVLSEKLYELRKKGGLSQEQLAEQLGVSRQAISKWESGKAIPESDTLISISKYFNVTLDYLMKEDGSAVSESVANTESDQPRTNTRREKRILGIVTCIAGIVCLIVWGLVSIFMPSTSSQISDSSMITIDGDGIFLIICLAAIIAGAVLLLKSTSNK</sequence>
<feature type="domain" description="HTH cro/C1-type" evidence="3">
    <location>
        <begin position="7"/>
        <end position="61"/>
    </location>
</feature>
<dbReference type="OrthoDB" id="9801008at2"/>
<evidence type="ECO:0000256" key="2">
    <source>
        <dbReference type="SAM" id="Phobius"/>
    </source>
</evidence>
<keyword evidence="2" id="KW-1133">Transmembrane helix</keyword>
<dbReference type="Proteomes" id="UP000070080">
    <property type="component" value="Unassembled WGS sequence"/>
</dbReference>
<evidence type="ECO:0000259" key="3">
    <source>
        <dbReference type="PROSITE" id="PS50943"/>
    </source>
</evidence>
<dbReference type="InterPro" id="IPR001387">
    <property type="entry name" value="Cro/C1-type_HTH"/>
</dbReference>
<dbReference type="PANTHER" id="PTHR46558:SF13">
    <property type="entry name" value="HTH-TYPE TRANSCRIPTIONAL REGULATOR IMMR"/>
    <property type="match status" value="1"/>
</dbReference>
<protein>
    <submittedName>
        <fullName evidence="4">DNA-binding helix-turn-helix protein</fullName>
    </submittedName>
</protein>
<evidence type="ECO:0000313" key="5">
    <source>
        <dbReference type="Proteomes" id="UP000070080"/>
    </source>
</evidence>
<dbReference type="PROSITE" id="PS50943">
    <property type="entry name" value="HTH_CROC1"/>
    <property type="match status" value="1"/>
</dbReference>
<keyword evidence="1 4" id="KW-0238">DNA-binding</keyword>
<accession>A0A133YD55</accession>
<dbReference type="Pfam" id="PF01381">
    <property type="entry name" value="HTH_3"/>
    <property type="match status" value="1"/>
</dbReference>
<evidence type="ECO:0000313" key="4">
    <source>
        <dbReference type="EMBL" id="KXB41124.1"/>
    </source>
</evidence>
<dbReference type="AlphaFoldDB" id="A0A133YD55"/>
<organism evidence="4 5">
    <name type="scientific">Amygdalobacter nucleatus</name>
    <dbReference type="NCBI Taxonomy" id="3029274"/>
    <lineage>
        <taxon>Bacteria</taxon>
        <taxon>Bacillati</taxon>
        <taxon>Bacillota</taxon>
        <taxon>Clostridia</taxon>
        <taxon>Eubacteriales</taxon>
        <taxon>Oscillospiraceae</taxon>
        <taxon>Amygdalobacter</taxon>
    </lineage>
</organism>
<proteinExistence type="predicted"/>
<name>A0A133YD55_9FIRM</name>
<keyword evidence="5" id="KW-1185">Reference proteome</keyword>
<dbReference type="GO" id="GO:0003677">
    <property type="term" value="F:DNA binding"/>
    <property type="evidence" value="ECO:0007669"/>
    <property type="project" value="UniProtKB-KW"/>
</dbReference>
<evidence type="ECO:0000256" key="1">
    <source>
        <dbReference type="ARBA" id="ARBA00023125"/>
    </source>
</evidence>
<feature type="transmembrane region" description="Helical" evidence="2">
    <location>
        <begin position="91"/>
        <end position="113"/>
    </location>
</feature>
<reference evidence="5" key="1">
    <citation type="submission" date="2016-01" db="EMBL/GenBank/DDBJ databases">
        <authorList>
            <person name="Mitreva M."/>
            <person name="Pepin K.H."/>
            <person name="Mihindukulasuriya K.A."/>
            <person name="Fulton R."/>
            <person name="Fronick C."/>
            <person name="O'Laughlin M."/>
            <person name="Miner T."/>
            <person name="Herter B."/>
            <person name="Rosa B.A."/>
            <person name="Cordes M."/>
            <person name="Tomlinson C."/>
            <person name="Wollam A."/>
            <person name="Palsikar V.B."/>
            <person name="Mardis E.R."/>
            <person name="Wilson R.K."/>
        </authorList>
    </citation>
    <scope>NUCLEOTIDE SEQUENCE [LARGE SCALE GENOMIC DNA]</scope>
    <source>
        <strain evidence="5">KA00274</strain>
    </source>
</reference>
<comment type="caution">
    <text evidence="4">The sequence shown here is derived from an EMBL/GenBank/DDBJ whole genome shotgun (WGS) entry which is preliminary data.</text>
</comment>